<name>A0A9W6NQ08_9ACTN</name>
<dbReference type="InterPro" id="IPR029030">
    <property type="entry name" value="Caspase-like_dom_sf"/>
</dbReference>
<dbReference type="RefSeq" id="WP_271189754.1">
    <property type="nucleotide sequence ID" value="NZ_BSFP01000050.1"/>
</dbReference>
<keyword evidence="3" id="KW-1185">Reference proteome</keyword>
<dbReference type="Proteomes" id="UP001143480">
    <property type="component" value="Unassembled WGS sequence"/>
</dbReference>
<dbReference type="GO" id="GO:0004197">
    <property type="term" value="F:cysteine-type endopeptidase activity"/>
    <property type="evidence" value="ECO:0007669"/>
    <property type="project" value="InterPro"/>
</dbReference>
<organism evidence="2 3">
    <name type="scientific">Dactylosporangium matsuzakiense</name>
    <dbReference type="NCBI Taxonomy" id="53360"/>
    <lineage>
        <taxon>Bacteria</taxon>
        <taxon>Bacillati</taxon>
        <taxon>Actinomycetota</taxon>
        <taxon>Actinomycetes</taxon>
        <taxon>Micromonosporales</taxon>
        <taxon>Micromonosporaceae</taxon>
        <taxon>Dactylosporangium</taxon>
    </lineage>
</organism>
<reference evidence="2" key="2">
    <citation type="submission" date="2023-01" db="EMBL/GenBank/DDBJ databases">
        <authorList>
            <person name="Sun Q."/>
            <person name="Evtushenko L."/>
        </authorList>
    </citation>
    <scope>NUCLEOTIDE SEQUENCE</scope>
    <source>
        <strain evidence="2">VKM Ac-1321</strain>
    </source>
</reference>
<dbReference type="Gene3D" id="3.40.50.1460">
    <property type="match status" value="1"/>
</dbReference>
<comment type="caution">
    <text evidence="2">The sequence shown here is derived from an EMBL/GenBank/DDBJ whole genome shotgun (WGS) entry which is preliminary data.</text>
</comment>
<accession>A0A9W6NQ08</accession>
<sequence length="989" mass="103480">MRPDRDKSRAVIVGAARYRRGPDLPPGIPAVADLPAVAANVAAMRRLVTDREHWDLPPEHCTVLLDPQHPQEVYDALARAAHEATDGLLFYYAGHGILAPRDGELYLALADADYTRYYNGVRFDDVRWILKNSVGVQSKVVVLDCCYAGRALSGAMSTGADIGARIRIDGTYLMTATAENVLAMSPEGDELTAFTGELLRCIDGGVPDHVEYLTVDRLFYLTRSALAARLLPLPQQREDNGGAAIVLARNRYHDLERGRAVAGVPELVPPGLRGALDAAPALLVETLGELRAAGRDEAVAGVLRATGALRTEQGVAAVVEHLQHRGRPGDAALVIAAAADRRPDSLLTLVETFRETGQPARVAELLTAVARGTTGTLTALVTRLHEAGAEADAAALRDAAVDARIGRPQTMIALVGGLLGAGLPDAVAAVIARAAARSAAPDTLALADALREAGQEPAALQLYATVTDLVLRRPIADVVAVAAAMSATGRDRDAEALIGRVAAAHPDPAGLGRVLQALWSMDVAVDDVGLVRHLADGPLADLVVALHGDRPATQARRLLLAVLAERPAASTAGMAVVLRRAGLPVEANRLIDAAVARPAAHSATLARLLGDAGDEHGVRRLVERAAGSAPETVAAFLEELEPAQHRFVWPVLGRAGAGRALAVAGRLAGARGDLMLAVLRCVAVAAAREEIGAALAAGGPIAAEVVLGLAALRHPGADRALEQVTGALTVPGPAADAALTGALGDPAHAVAVLLRVSTPESVRALCRTAAARDDLVPVVDLLRRPPGAGAHADVLVAQLRARLTDHRIFPVAAALHRHGRVGDAAALLAGRVADVPPGGPDPVALALAELFGRAAAAVRWSRWRIRRPGQPPAFAGLEPGEPVLHLVDGSALDRGWLLAFTATRVLYARTRPQPYRPWIPYTDLDRVTFTEAGPQTVAVRDDDGSVDSWTVGRGGPPAERVVALLRAVQETVAPVLDLHRRLSVDGRPG</sequence>
<dbReference type="Pfam" id="PF00656">
    <property type="entry name" value="Peptidase_C14"/>
    <property type="match status" value="1"/>
</dbReference>
<dbReference type="NCBIfam" id="NF047832">
    <property type="entry name" value="caspase_w_EACC1"/>
    <property type="match status" value="1"/>
</dbReference>
<feature type="domain" description="Peptidase C14 caspase" evidence="1">
    <location>
        <begin position="9"/>
        <end position="206"/>
    </location>
</feature>
<gene>
    <name evidence="2" type="ORF">GCM10017581_066050</name>
</gene>
<proteinExistence type="predicted"/>
<evidence type="ECO:0000313" key="2">
    <source>
        <dbReference type="EMBL" id="GLL04858.1"/>
    </source>
</evidence>
<dbReference type="AlphaFoldDB" id="A0A9W6NQ08"/>
<dbReference type="GO" id="GO:0006508">
    <property type="term" value="P:proteolysis"/>
    <property type="evidence" value="ECO:0007669"/>
    <property type="project" value="InterPro"/>
</dbReference>
<reference evidence="2" key="1">
    <citation type="journal article" date="2014" name="Int. J. Syst. Evol. Microbiol.">
        <title>Complete genome sequence of Corynebacterium casei LMG S-19264T (=DSM 44701T), isolated from a smear-ripened cheese.</title>
        <authorList>
            <consortium name="US DOE Joint Genome Institute (JGI-PGF)"/>
            <person name="Walter F."/>
            <person name="Albersmeier A."/>
            <person name="Kalinowski J."/>
            <person name="Ruckert C."/>
        </authorList>
    </citation>
    <scope>NUCLEOTIDE SEQUENCE</scope>
    <source>
        <strain evidence="2">VKM Ac-1321</strain>
    </source>
</reference>
<evidence type="ECO:0000259" key="1">
    <source>
        <dbReference type="Pfam" id="PF00656"/>
    </source>
</evidence>
<dbReference type="InterPro" id="IPR011600">
    <property type="entry name" value="Pept_C14_caspase"/>
</dbReference>
<dbReference type="EMBL" id="BSFP01000050">
    <property type="protein sequence ID" value="GLL04858.1"/>
    <property type="molecule type" value="Genomic_DNA"/>
</dbReference>
<evidence type="ECO:0000313" key="3">
    <source>
        <dbReference type="Proteomes" id="UP001143480"/>
    </source>
</evidence>
<protein>
    <recommendedName>
        <fullName evidence="1">Peptidase C14 caspase domain-containing protein</fullName>
    </recommendedName>
</protein>
<dbReference type="SUPFAM" id="SSF52129">
    <property type="entry name" value="Caspase-like"/>
    <property type="match status" value="1"/>
</dbReference>